<feature type="compositionally biased region" description="Low complexity" evidence="1">
    <location>
        <begin position="7"/>
        <end position="41"/>
    </location>
</feature>
<feature type="compositionally biased region" description="Low complexity" evidence="1">
    <location>
        <begin position="194"/>
        <end position="213"/>
    </location>
</feature>
<organism evidence="2 3">
    <name type="scientific">Actinomortierella ambigua</name>
    <dbReference type="NCBI Taxonomy" id="1343610"/>
    <lineage>
        <taxon>Eukaryota</taxon>
        <taxon>Fungi</taxon>
        <taxon>Fungi incertae sedis</taxon>
        <taxon>Mucoromycota</taxon>
        <taxon>Mortierellomycotina</taxon>
        <taxon>Mortierellomycetes</taxon>
        <taxon>Mortierellales</taxon>
        <taxon>Mortierellaceae</taxon>
        <taxon>Actinomortierella</taxon>
    </lineage>
</organism>
<comment type="caution">
    <text evidence="2">The sequence shown here is derived from an EMBL/GenBank/DDBJ whole genome shotgun (WGS) entry which is preliminary data.</text>
</comment>
<dbReference type="AlphaFoldDB" id="A0A9P6Q0R2"/>
<feature type="compositionally biased region" description="Basic and acidic residues" evidence="1">
    <location>
        <begin position="122"/>
        <end position="134"/>
    </location>
</feature>
<dbReference type="OrthoDB" id="2444848at2759"/>
<gene>
    <name evidence="2" type="ORF">DFQ27_004790</name>
</gene>
<reference evidence="2" key="1">
    <citation type="journal article" date="2020" name="Fungal Divers.">
        <title>Resolving the Mortierellaceae phylogeny through synthesis of multi-gene phylogenetics and phylogenomics.</title>
        <authorList>
            <person name="Vandepol N."/>
            <person name="Liber J."/>
            <person name="Desiro A."/>
            <person name="Na H."/>
            <person name="Kennedy M."/>
            <person name="Barry K."/>
            <person name="Grigoriev I.V."/>
            <person name="Miller A.N."/>
            <person name="O'Donnell K."/>
            <person name="Stajich J.E."/>
            <person name="Bonito G."/>
        </authorList>
    </citation>
    <scope>NUCLEOTIDE SEQUENCE</scope>
    <source>
        <strain evidence="2">BC1065</strain>
    </source>
</reference>
<protein>
    <submittedName>
        <fullName evidence="2">Uncharacterized protein</fullName>
    </submittedName>
</protein>
<keyword evidence="3" id="KW-1185">Reference proteome</keyword>
<accession>A0A9P6Q0R2</accession>
<dbReference type="Proteomes" id="UP000807716">
    <property type="component" value="Unassembled WGS sequence"/>
</dbReference>
<feature type="compositionally biased region" description="Basic residues" evidence="1">
    <location>
        <begin position="104"/>
        <end position="117"/>
    </location>
</feature>
<feature type="compositionally biased region" description="Polar residues" evidence="1">
    <location>
        <begin position="214"/>
        <end position="225"/>
    </location>
</feature>
<feature type="compositionally biased region" description="Low complexity" evidence="1">
    <location>
        <begin position="155"/>
        <end position="164"/>
    </location>
</feature>
<name>A0A9P6Q0R2_9FUNG</name>
<feature type="region of interest" description="Disordered" evidence="1">
    <location>
        <begin position="103"/>
        <end position="264"/>
    </location>
</feature>
<feature type="compositionally biased region" description="Basic and acidic residues" evidence="1">
    <location>
        <begin position="244"/>
        <end position="264"/>
    </location>
</feature>
<feature type="region of interest" description="Disordered" evidence="1">
    <location>
        <begin position="1"/>
        <end position="46"/>
    </location>
</feature>
<dbReference type="EMBL" id="JAAAJB010000336">
    <property type="protein sequence ID" value="KAG0258120.1"/>
    <property type="molecule type" value="Genomic_DNA"/>
</dbReference>
<sequence>MKNHKPTATTSTTSTTTSTSTMTSETPSSSLTKTTSNTTASNGFDDTSEFVTAASSLAAGDSIQDWLGSGANSIAASKRQDRPKWTLHTESEVHVQRLEAKLASLKKTKQTTSRKKSPAQAEHLDFNPDDHDLESQEILAGQEESDEGLWLLWNSQPSLSEAAPAPAPAPASKPAPSPPSPPSPSASAGSEGRTIPAIQPPTTTIATAQPPTQYYGSMNMKSTEVQQDHGKDHNSGGDSDDSDGERAEREERLDQARHKAKHIDQYTRDTRCCAVCSTECVIS</sequence>
<evidence type="ECO:0000313" key="2">
    <source>
        <dbReference type="EMBL" id="KAG0258120.1"/>
    </source>
</evidence>
<evidence type="ECO:0000313" key="3">
    <source>
        <dbReference type="Proteomes" id="UP000807716"/>
    </source>
</evidence>
<feature type="compositionally biased region" description="Basic and acidic residues" evidence="1">
    <location>
        <begin position="226"/>
        <end position="235"/>
    </location>
</feature>
<proteinExistence type="predicted"/>
<evidence type="ECO:0000256" key="1">
    <source>
        <dbReference type="SAM" id="MobiDB-lite"/>
    </source>
</evidence>
<feature type="compositionally biased region" description="Pro residues" evidence="1">
    <location>
        <begin position="165"/>
        <end position="184"/>
    </location>
</feature>